<sequence length="51" mass="5583">NPELIKKASAEFGKDRLVVAIDGRKNLSSSGLPRLEVVVKSGSERQNRVFS</sequence>
<protein>
    <submittedName>
        <fullName evidence="1">Uncharacterized protein</fullName>
    </submittedName>
</protein>
<dbReference type="InterPro" id="IPR013785">
    <property type="entry name" value="Aldolase_TIM"/>
</dbReference>
<dbReference type="Gene3D" id="3.20.20.70">
    <property type="entry name" value="Aldolase class I"/>
    <property type="match status" value="1"/>
</dbReference>
<dbReference type="AlphaFoldDB" id="X1MUT8"/>
<reference evidence="1" key="1">
    <citation type="journal article" date="2014" name="Front. Microbiol.">
        <title>High frequency of phylogenetically diverse reductive dehalogenase-homologous genes in deep subseafloor sedimentary metagenomes.</title>
        <authorList>
            <person name="Kawai M."/>
            <person name="Futagami T."/>
            <person name="Toyoda A."/>
            <person name="Takaki Y."/>
            <person name="Nishi S."/>
            <person name="Hori S."/>
            <person name="Arai W."/>
            <person name="Tsubouchi T."/>
            <person name="Morono Y."/>
            <person name="Uchiyama I."/>
            <person name="Ito T."/>
            <person name="Fujiyama A."/>
            <person name="Inagaki F."/>
            <person name="Takami H."/>
        </authorList>
    </citation>
    <scope>NUCLEOTIDE SEQUENCE</scope>
    <source>
        <strain evidence="1">Expedition CK06-06</strain>
    </source>
</reference>
<evidence type="ECO:0000313" key="1">
    <source>
        <dbReference type="EMBL" id="GAI10144.1"/>
    </source>
</evidence>
<feature type="non-terminal residue" evidence="1">
    <location>
        <position position="1"/>
    </location>
</feature>
<accession>X1MUT8</accession>
<comment type="caution">
    <text evidence="1">The sequence shown here is derived from an EMBL/GenBank/DDBJ whole genome shotgun (WGS) entry which is preliminary data.</text>
</comment>
<proteinExistence type="predicted"/>
<dbReference type="EMBL" id="BARV01007598">
    <property type="protein sequence ID" value="GAI10144.1"/>
    <property type="molecule type" value="Genomic_DNA"/>
</dbReference>
<gene>
    <name evidence="1" type="ORF">S06H3_15435</name>
</gene>
<name>X1MUT8_9ZZZZ</name>
<organism evidence="1">
    <name type="scientific">marine sediment metagenome</name>
    <dbReference type="NCBI Taxonomy" id="412755"/>
    <lineage>
        <taxon>unclassified sequences</taxon>
        <taxon>metagenomes</taxon>
        <taxon>ecological metagenomes</taxon>
    </lineage>
</organism>